<evidence type="ECO:0000256" key="3">
    <source>
        <dbReference type="PROSITE-ProRule" id="PRU00493"/>
    </source>
</evidence>
<dbReference type="PANTHER" id="PTHR43641">
    <property type="entry name" value="FORMATE ACETYLTRANSFERASE 3-RELATED"/>
    <property type="match status" value="1"/>
</dbReference>
<reference evidence="6 7" key="1">
    <citation type="submission" date="2015-09" db="EMBL/GenBank/DDBJ databases">
        <authorList>
            <consortium name="Pathogen Informatics"/>
        </authorList>
    </citation>
    <scope>NUCLEOTIDE SEQUENCE [LARGE SCALE GENOMIC DNA]</scope>
    <source>
        <strain evidence="6 7">2789STDY5834921</strain>
    </source>
</reference>
<name>A0A174REB9_9FIRM</name>
<evidence type="ECO:0000259" key="5">
    <source>
        <dbReference type="PROSITE" id="PS51554"/>
    </source>
</evidence>
<keyword evidence="1 3" id="KW-0556">Organic radical</keyword>
<dbReference type="EC" id="4.1.1.83" evidence="6"/>
<dbReference type="RefSeq" id="WP_055056539.1">
    <property type="nucleotide sequence ID" value="NZ_CZBA01000017.1"/>
</dbReference>
<feature type="domain" description="PFL" evidence="5">
    <location>
        <begin position="1"/>
        <end position="614"/>
    </location>
</feature>
<proteinExistence type="predicted"/>
<evidence type="ECO:0000313" key="6">
    <source>
        <dbReference type="EMBL" id="CUP81350.1"/>
    </source>
</evidence>
<dbReference type="OrthoDB" id="9803969at2"/>
<dbReference type="InterPro" id="IPR001150">
    <property type="entry name" value="Gly_radical"/>
</dbReference>
<dbReference type="PANTHER" id="PTHR43641:SF2">
    <property type="entry name" value="DEHYDRATASE YBIW-RELATED"/>
    <property type="match status" value="1"/>
</dbReference>
<feature type="domain" description="Glycine radical" evidence="4">
    <location>
        <begin position="621"/>
        <end position="739"/>
    </location>
</feature>
<feature type="modified residue" description="Glycine radical" evidence="3">
    <location>
        <position position="715"/>
    </location>
</feature>
<dbReference type="Pfam" id="PF02901">
    <property type="entry name" value="PFL-like"/>
    <property type="match status" value="1"/>
</dbReference>
<dbReference type="InterPro" id="IPR051215">
    <property type="entry name" value="GRE"/>
</dbReference>
<dbReference type="GO" id="GO:0043722">
    <property type="term" value="F:4-hydroxyphenylacetate decarboxylase activity"/>
    <property type="evidence" value="ECO:0007669"/>
    <property type="project" value="UniProtKB-EC"/>
</dbReference>
<evidence type="ECO:0000313" key="7">
    <source>
        <dbReference type="Proteomes" id="UP000095413"/>
    </source>
</evidence>
<organism evidence="6 7">
    <name type="scientific">Blautia obeum</name>
    <dbReference type="NCBI Taxonomy" id="40520"/>
    <lineage>
        <taxon>Bacteria</taxon>
        <taxon>Bacillati</taxon>
        <taxon>Bacillota</taxon>
        <taxon>Clostridia</taxon>
        <taxon>Lachnospirales</taxon>
        <taxon>Lachnospiraceae</taxon>
        <taxon>Blautia</taxon>
    </lineage>
</organism>
<dbReference type="Proteomes" id="UP000095413">
    <property type="component" value="Unassembled WGS sequence"/>
</dbReference>
<sequence>MSFVFNEAEFKKESEEFYSTYPADVSEIENELNQRYEKEKVSAMVQKKWTYEAIAQKCKVKVFRYCPFYSEVITGRDRNSVAGAFPPIPGLGCWALRTHYPVKEFDDWRKPYVERDLLFAEMMTDHSHHYADVERVLYDGFEKIRKEVSEMKAESTEEQEFKDSMLAACDAAITLGYKFSEEADRMLQTEKDDSVREQLIRIRDTAGRVPRLPAKTFYEALTSVWFTRELCTAMEGSGFAVMGHYDRILYPYYRKDIEEQRITKEEAQNLIDCMMLITEARWKHNENTSGTNASVVIGGCDREGNIIYNEVTEMILNSFEKYEVSSPKLQIRISSKHPDKYKKHVALIAKLGRNCLSILNDDVLIEAHHRAGKKIEDCRMYLAGGCQEPVLSNECNSRAFMYLNLPLLLDAMLFPKELDFWSKENLRMSRVDTAQNFEQFYESVVYNTAQFLAMCAVHYYRFEQIWSEINPMPLYSATMKSCIEKKTEITKGGAVYNSTSFSLIGIGTFIDSLYAIKKTVFEDRKYTLEHLKEMIKADFQGFEADRQYLMNKLPKYGQPDAGVDKLAKQVFHDLAKHSSGMPNPRGGYYEASLFAFFFYDVVKENTWATPDGRHAGQRISRGCNPCETSENIDAATLMNSLRSIDMAEYPGCGVTYLEMPVSQTDTDVALFEYVLSAFVHCGGSALDFNVVDKDKLIKAKENPDQYRNLVVRVCGYSAPFISLSEELQDEIIQRALRNG</sequence>
<gene>
    <name evidence="6" type="primary">csdB</name>
    <name evidence="6" type="ORF">ERS852533_02641</name>
</gene>
<dbReference type="Gene3D" id="3.20.70.20">
    <property type="match status" value="1"/>
</dbReference>
<dbReference type="PROSITE" id="PS00850">
    <property type="entry name" value="GLY_RADICAL_1"/>
    <property type="match status" value="1"/>
</dbReference>
<protein>
    <submittedName>
        <fullName evidence="6">4-hydroxyphenylacetate decarboxylase large subunit</fullName>
        <ecNumber evidence="6">4.1.1.83</ecNumber>
    </submittedName>
</protein>
<dbReference type="Pfam" id="PF01228">
    <property type="entry name" value="Gly_radical"/>
    <property type="match status" value="1"/>
</dbReference>
<dbReference type="PROSITE" id="PS51149">
    <property type="entry name" value="GLY_RADICAL_2"/>
    <property type="match status" value="1"/>
</dbReference>
<dbReference type="GO" id="GO:0005829">
    <property type="term" value="C:cytosol"/>
    <property type="evidence" value="ECO:0007669"/>
    <property type="project" value="TreeGrafter"/>
</dbReference>
<keyword evidence="2 6" id="KW-0456">Lyase</keyword>
<dbReference type="InterPro" id="IPR004184">
    <property type="entry name" value="PFL_dom"/>
</dbReference>
<dbReference type="PROSITE" id="PS51554">
    <property type="entry name" value="PFL"/>
    <property type="match status" value="1"/>
</dbReference>
<evidence type="ECO:0000256" key="2">
    <source>
        <dbReference type="ARBA" id="ARBA00023239"/>
    </source>
</evidence>
<dbReference type="InterPro" id="IPR019777">
    <property type="entry name" value="Form_AcTrfase_GR_CS"/>
</dbReference>
<dbReference type="AlphaFoldDB" id="A0A174REB9"/>
<evidence type="ECO:0000256" key="1">
    <source>
        <dbReference type="ARBA" id="ARBA00022818"/>
    </source>
</evidence>
<dbReference type="EMBL" id="CZBA01000017">
    <property type="protein sequence ID" value="CUP81350.1"/>
    <property type="molecule type" value="Genomic_DNA"/>
</dbReference>
<dbReference type="SUPFAM" id="SSF51998">
    <property type="entry name" value="PFL-like glycyl radical enzymes"/>
    <property type="match status" value="1"/>
</dbReference>
<accession>A0A174REB9</accession>
<evidence type="ECO:0000259" key="4">
    <source>
        <dbReference type="PROSITE" id="PS51149"/>
    </source>
</evidence>